<evidence type="ECO:0000256" key="3">
    <source>
        <dbReference type="ARBA" id="ARBA00022741"/>
    </source>
</evidence>
<dbReference type="EMBL" id="CAJOBZ010000068">
    <property type="protein sequence ID" value="CAF4942990.1"/>
    <property type="molecule type" value="Genomic_DNA"/>
</dbReference>
<dbReference type="PROSITE" id="PS50011">
    <property type="entry name" value="PROTEIN_KINASE_DOM"/>
    <property type="match status" value="1"/>
</dbReference>
<dbReference type="GO" id="GO:0005829">
    <property type="term" value="C:cytosol"/>
    <property type="evidence" value="ECO:0007669"/>
    <property type="project" value="TreeGrafter"/>
</dbReference>
<dbReference type="GO" id="GO:0007476">
    <property type="term" value="P:imaginal disc-derived wing morphogenesis"/>
    <property type="evidence" value="ECO:0007669"/>
    <property type="project" value="UniProtKB-ARBA"/>
</dbReference>
<keyword evidence="5" id="KW-0067">ATP-binding</keyword>
<dbReference type="AlphaFoldDB" id="A0A821XBY9"/>
<dbReference type="PANTHER" id="PTHR24353:SF152">
    <property type="entry name" value="UT01108P-RELATED"/>
    <property type="match status" value="1"/>
</dbReference>
<dbReference type="SMART" id="SM00220">
    <property type="entry name" value="S_TKc"/>
    <property type="match status" value="1"/>
</dbReference>
<dbReference type="SUPFAM" id="SSF56112">
    <property type="entry name" value="Protein kinase-like (PK-like)"/>
    <property type="match status" value="1"/>
</dbReference>
<evidence type="ECO:0000259" key="6">
    <source>
        <dbReference type="PROSITE" id="PS50011"/>
    </source>
</evidence>
<feature type="domain" description="AGC-kinase C-terminal" evidence="7">
    <location>
        <begin position="302"/>
        <end position="354"/>
    </location>
</feature>
<dbReference type="GO" id="GO:0005524">
    <property type="term" value="F:ATP binding"/>
    <property type="evidence" value="ECO:0007669"/>
    <property type="project" value="UniProtKB-KW"/>
</dbReference>
<dbReference type="GO" id="GO:0005634">
    <property type="term" value="C:nucleus"/>
    <property type="evidence" value="ECO:0007669"/>
    <property type="project" value="TreeGrafter"/>
</dbReference>
<reference evidence="8" key="1">
    <citation type="submission" date="2021-02" db="EMBL/GenBank/DDBJ databases">
        <authorList>
            <person name="Steward A R."/>
        </authorList>
    </citation>
    <scope>NUCLEOTIDE SEQUENCE</scope>
</reference>
<accession>A0A821XBY9</accession>
<keyword evidence="3" id="KW-0547">Nucleotide-binding</keyword>
<evidence type="ECO:0000256" key="5">
    <source>
        <dbReference type="ARBA" id="ARBA00022840"/>
    </source>
</evidence>
<evidence type="ECO:0000259" key="7">
    <source>
        <dbReference type="PROSITE" id="PS51285"/>
    </source>
</evidence>
<organism evidence="8 9">
    <name type="scientific">Pieris macdunnoughi</name>
    <dbReference type="NCBI Taxonomy" id="345717"/>
    <lineage>
        <taxon>Eukaryota</taxon>
        <taxon>Metazoa</taxon>
        <taxon>Ecdysozoa</taxon>
        <taxon>Arthropoda</taxon>
        <taxon>Hexapoda</taxon>
        <taxon>Insecta</taxon>
        <taxon>Pterygota</taxon>
        <taxon>Neoptera</taxon>
        <taxon>Endopterygota</taxon>
        <taxon>Lepidoptera</taxon>
        <taxon>Glossata</taxon>
        <taxon>Ditrysia</taxon>
        <taxon>Papilionoidea</taxon>
        <taxon>Pieridae</taxon>
        <taxon>Pierinae</taxon>
        <taxon>Pieris</taxon>
    </lineage>
</organism>
<dbReference type="InterPro" id="IPR000719">
    <property type="entry name" value="Prot_kinase_dom"/>
</dbReference>
<dbReference type="InterPro" id="IPR011009">
    <property type="entry name" value="Kinase-like_dom_sf"/>
</dbReference>
<dbReference type="Gene3D" id="1.10.510.10">
    <property type="entry name" value="Transferase(Phosphotransferase) domain 1"/>
    <property type="match status" value="1"/>
</dbReference>
<dbReference type="GO" id="GO:0005952">
    <property type="term" value="C:cAMP-dependent protein kinase complex"/>
    <property type="evidence" value="ECO:0007669"/>
    <property type="project" value="TreeGrafter"/>
</dbReference>
<dbReference type="InterPro" id="IPR008271">
    <property type="entry name" value="Ser/Thr_kinase_AS"/>
</dbReference>
<keyword evidence="9" id="KW-1185">Reference proteome</keyword>
<proteinExistence type="predicted"/>
<dbReference type="OrthoDB" id="63267at2759"/>
<name>A0A821XBY9_9NEOP</name>
<dbReference type="PROSITE" id="PS51285">
    <property type="entry name" value="AGC_KINASE_CTER"/>
    <property type="match status" value="1"/>
</dbReference>
<dbReference type="InterPro" id="IPR000961">
    <property type="entry name" value="AGC-kinase_C"/>
</dbReference>
<evidence type="ECO:0000256" key="1">
    <source>
        <dbReference type="ARBA" id="ARBA00022527"/>
    </source>
</evidence>
<dbReference type="PANTHER" id="PTHR24353">
    <property type="entry name" value="CYCLIC NUCLEOTIDE-DEPENDENT PROTEIN KINASE"/>
    <property type="match status" value="1"/>
</dbReference>
<comment type="caution">
    <text evidence="8">The sequence shown here is derived from an EMBL/GenBank/DDBJ whole genome shotgun (WGS) entry which is preliminary data.</text>
</comment>
<dbReference type="PROSITE" id="PS00108">
    <property type="entry name" value="PROTEIN_KINASE_ST"/>
    <property type="match status" value="1"/>
</dbReference>
<dbReference type="Pfam" id="PF00069">
    <property type="entry name" value="Pkinase"/>
    <property type="match status" value="1"/>
</dbReference>
<evidence type="ECO:0000313" key="9">
    <source>
        <dbReference type="Proteomes" id="UP000663880"/>
    </source>
</evidence>
<keyword evidence="1" id="KW-0723">Serine/threonine-protein kinase</keyword>
<sequence>MQGRNTYCPGYTEQNHKDHLRYLDMLREEFIKRYEDPPAHEKNCDDFDNVKAIGNGAYGEVFLVRDKGTFTYHAMKVVDKKVVVERRHVKHLVLEKKILDSVHFPFVISLDAAFKDNVYLYFILPYIAGGELFTYIQKYGGFSEVLAKFYASQVTLALEYMHHCGIVHRDIKPENILVDTNGYIKLCDYGFCKVLKKKTWTLCGTPEYLAPEVILSKGYSYGVDWWALGVLVFEMGSGHPPFFASEPSKLYEKILEGQFKCPDCLASDCKNLIKGLLQVDPTKRLGGLKNGVFDIKNHPWFFDICWQSILHQRLPAPFVPICPSPGDTSNFPEMEHTKLKRCSKCLYEKEFEDF</sequence>
<gene>
    <name evidence="8" type="ORF">PMACD_LOCUS14905</name>
</gene>
<dbReference type="Gene3D" id="3.30.200.20">
    <property type="entry name" value="Phosphorylase Kinase, domain 1"/>
    <property type="match status" value="1"/>
</dbReference>
<dbReference type="FunFam" id="1.10.510.10:FF:000005">
    <property type="entry name" value="cAMP-dependent protein kinase catalytic subunit alpha"/>
    <property type="match status" value="1"/>
</dbReference>
<dbReference type="GO" id="GO:0004691">
    <property type="term" value="F:cAMP-dependent protein kinase activity"/>
    <property type="evidence" value="ECO:0007669"/>
    <property type="project" value="TreeGrafter"/>
</dbReference>
<keyword evidence="4" id="KW-0418">Kinase</keyword>
<evidence type="ECO:0000256" key="4">
    <source>
        <dbReference type="ARBA" id="ARBA00022777"/>
    </source>
</evidence>
<feature type="domain" description="Protein kinase" evidence="6">
    <location>
        <begin position="47"/>
        <end position="301"/>
    </location>
</feature>
<keyword evidence="2" id="KW-0808">Transferase</keyword>
<evidence type="ECO:0000313" key="8">
    <source>
        <dbReference type="EMBL" id="CAF4942990.1"/>
    </source>
</evidence>
<evidence type="ECO:0000256" key="2">
    <source>
        <dbReference type="ARBA" id="ARBA00022679"/>
    </source>
</evidence>
<protein>
    <submittedName>
        <fullName evidence="8">Uncharacterized protein</fullName>
    </submittedName>
</protein>
<dbReference type="Proteomes" id="UP000663880">
    <property type="component" value="Unassembled WGS sequence"/>
</dbReference>